<feature type="domain" description="Disease resistance R13L4/SHOC-2-like LRR" evidence="2">
    <location>
        <begin position="79"/>
        <end position="346"/>
    </location>
</feature>
<reference evidence="4" key="2">
    <citation type="submission" date="2017-02" db="EMBL/GenBank/DDBJ databases">
        <title>Sunflower complete genome.</title>
        <authorList>
            <person name="Langlade N."/>
            <person name="Munos S."/>
        </authorList>
    </citation>
    <scope>NUCLEOTIDE SEQUENCE [LARGE SCALE GENOMIC DNA]</scope>
    <source>
        <tissue evidence="4">Leaves</tissue>
    </source>
</reference>
<evidence type="ECO:0000313" key="4">
    <source>
        <dbReference type="EMBL" id="OTG03621.1"/>
    </source>
</evidence>
<dbReference type="Pfam" id="PF23598">
    <property type="entry name" value="LRR_14"/>
    <property type="match status" value="1"/>
</dbReference>
<dbReference type="PANTHER" id="PTHR47186:SF33">
    <property type="entry name" value="NB-ARC DOMAIN-CONTAINING PROTEIN"/>
    <property type="match status" value="1"/>
</dbReference>
<evidence type="ECO:0000313" key="5">
    <source>
        <dbReference type="Proteomes" id="UP000215914"/>
    </source>
</evidence>
<dbReference type="SUPFAM" id="SSF52058">
    <property type="entry name" value="L domain-like"/>
    <property type="match status" value="1"/>
</dbReference>
<evidence type="ECO:0000313" key="3">
    <source>
        <dbReference type="EMBL" id="OTG03619.1"/>
    </source>
</evidence>
<dbReference type="InterPro" id="IPR055414">
    <property type="entry name" value="LRR_R13L4/SHOC2-like"/>
</dbReference>
<dbReference type="Gene3D" id="3.80.10.10">
    <property type="entry name" value="Ribonuclease Inhibitor"/>
    <property type="match status" value="1"/>
</dbReference>
<dbReference type="Proteomes" id="UP000215914">
    <property type="component" value="Chromosome 13"/>
</dbReference>
<protein>
    <submittedName>
        <fullName evidence="4">Putative leucine-rich repeat domain, L domain-like protein</fullName>
    </submittedName>
</protein>
<evidence type="ECO:0000256" key="1">
    <source>
        <dbReference type="ARBA" id="ARBA00022737"/>
    </source>
</evidence>
<organism evidence="4 5">
    <name type="scientific">Helianthus annuus</name>
    <name type="common">Common sunflower</name>
    <dbReference type="NCBI Taxonomy" id="4232"/>
    <lineage>
        <taxon>Eukaryota</taxon>
        <taxon>Viridiplantae</taxon>
        <taxon>Streptophyta</taxon>
        <taxon>Embryophyta</taxon>
        <taxon>Tracheophyta</taxon>
        <taxon>Spermatophyta</taxon>
        <taxon>Magnoliopsida</taxon>
        <taxon>eudicotyledons</taxon>
        <taxon>Gunneridae</taxon>
        <taxon>Pentapetalae</taxon>
        <taxon>asterids</taxon>
        <taxon>campanulids</taxon>
        <taxon>Asterales</taxon>
        <taxon>Asteraceae</taxon>
        <taxon>Asteroideae</taxon>
        <taxon>Heliantheae alliance</taxon>
        <taxon>Heliantheae</taxon>
        <taxon>Helianthus</taxon>
    </lineage>
</organism>
<keyword evidence="1" id="KW-0677">Repeat</keyword>
<dbReference type="PANTHER" id="PTHR47186">
    <property type="entry name" value="LEUCINE-RICH REPEAT-CONTAINING PROTEIN 57"/>
    <property type="match status" value="1"/>
</dbReference>
<proteinExistence type="predicted"/>
<dbReference type="InterPro" id="IPR032675">
    <property type="entry name" value="LRR_dom_sf"/>
</dbReference>
<name>A0A251T178_HELAN</name>
<accession>A0A251T178</accession>
<sequence>MHDLMNDLATFVSRNIFLSFDNHMELGMEALAKYRHMSFIREICVGYQKFEVLKGARSLRTFMAVSVGLDPRISEVPDFIGNLKHLRYLNLCRTEIIELRENDGNLYNLQTLIVFGCERLTKLPKSFLKLKKLRHFDIRDTPLLKKLPLGIGELKCVHTLTKIIIGEESGFAIPWLKRLQHLHGEISIEGLHKVQSAMQAREANLSLKRLTKLQLTWDDDSHTGTLEKEVLHELKPNSDSLKELAIVKCTYLPPLGQLPYLKEIFIQGMDEVKVISSELTGTFVVAFPSLEMLEFKDMCEWEVWSTNSDVSGLVFPCLRELHIQNCPKLINVSLQALPLLRVLEICGCGDGVLRSLVQAAPSVTKLNIMCISGLTNEVWRGVTDYLGALEELRIEMCNEIRYLWELKAEASKVLVNLKKSLLENCYNSYQNFLRISYKLKFRHFFNEIPTNKKGS</sequence>
<dbReference type="AlphaFoldDB" id="A0A251T178"/>
<evidence type="ECO:0000259" key="2">
    <source>
        <dbReference type="Pfam" id="PF23598"/>
    </source>
</evidence>
<dbReference type="EMBL" id="CM007902">
    <property type="protein sequence ID" value="OTG03619.1"/>
    <property type="molecule type" value="Genomic_DNA"/>
</dbReference>
<reference evidence="5" key="1">
    <citation type="journal article" date="2017" name="Nature">
        <title>The sunflower genome provides insights into oil metabolism, flowering and Asterid evolution.</title>
        <authorList>
            <person name="Badouin H."/>
            <person name="Gouzy J."/>
            <person name="Grassa C.J."/>
            <person name="Murat F."/>
            <person name="Staton S.E."/>
            <person name="Cottret L."/>
            <person name="Lelandais-Briere C."/>
            <person name="Owens G.L."/>
            <person name="Carrere S."/>
            <person name="Mayjonade B."/>
            <person name="Legrand L."/>
            <person name="Gill N."/>
            <person name="Kane N.C."/>
            <person name="Bowers J.E."/>
            <person name="Hubner S."/>
            <person name="Bellec A."/>
            <person name="Berard A."/>
            <person name="Berges H."/>
            <person name="Blanchet N."/>
            <person name="Boniface M.C."/>
            <person name="Brunel D."/>
            <person name="Catrice O."/>
            <person name="Chaidir N."/>
            <person name="Claudel C."/>
            <person name="Donnadieu C."/>
            <person name="Faraut T."/>
            <person name="Fievet G."/>
            <person name="Helmstetter N."/>
            <person name="King M."/>
            <person name="Knapp S.J."/>
            <person name="Lai Z."/>
            <person name="Le Paslier M.C."/>
            <person name="Lippi Y."/>
            <person name="Lorenzon L."/>
            <person name="Mandel J.R."/>
            <person name="Marage G."/>
            <person name="Marchand G."/>
            <person name="Marquand E."/>
            <person name="Bret-Mestries E."/>
            <person name="Morien E."/>
            <person name="Nambeesan S."/>
            <person name="Nguyen T."/>
            <person name="Pegot-Espagnet P."/>
            <person name="Pouilly N."/>
            <person name="Raftis F."/>
            <person name="Sallet E."/>
            <person name="Schiex T."/>
            <person name="Thomas J."/>
            <person name="Vandecasteele C."/>
            <person name="Vares D."/>
            <person name="Vear F."/>
            <person name="Vautrin S."/>
            <person name="Crespi M."/>
            <person name="Mangin B."/>
            <person name="Burke J.M."/>
            <person name="Salse J."/>
            <person name="Munos S."/>
            <person name="Vincourt P."/>
            <person name="Rieseberg L.H."/>
            <person name="Langlade N.B."/>
        </authorList>
    </citation>
    <scope>NUCLEOTIDE SEQUENCE [LARGE SCALE GENOMIC DNA]</scope>
    <source>
        <strain evidence="5">cv. SF193</strain>
    </source>
</reference>
<dbReference type="EMBL" id="CM007902">
    <property type="protein sequence ID" value="OTG03621.1"/>
    <property type="molecule type" value="Genomic_DNA"/>
</dbReference>
<dbReference type="OMA" id="NHEHEAQ"/>
<gene>
    <name evidence="3" type="ORF">HannXRQ_Chr13g0426111</name>
    <name evidence="4" type="ORF">HannXRQ_Chr13g0426131</name>
</gene>
<keyword evidence="5" id="KW-1185">Reference proteome</keyword>